<keyword evidence="4" id="KW-1185">Reference proteome</keyword>
<protein>
    <recommendedName>
        <fullName evidence="2">R13L1/DRL21-like LRR repeat region domain-containing protein</fullName>
    </recommendedName>
</protein>
<dbReference type="EMBL" id="CAJGYO010000018">
    <property type="protein sequence ID" value="CAD6336109.1"/>
    <property type="molecule type" value="Genomic_DNA"/>
</dbReference>
<dbReference type="OrthoDB" id="674488at2759"/>
<evidence type="ECO:0000313" key="4">
    <source>
        <dbReference type="Proteomes" id="UP000604825"/>
    </source>
</evidence>
<sequence>MEEEEVEEGEVENMEGEEEGHPLHYATSCSNKFSLLYQYHDYKIKELAIKNLEGVERAEEVSEHGNLAQYRQLQSLSLEWDNSSIVQDSSTVNDNAVLEKLQPHGNLEQLKIRGYRGDTFCSWVTNISYFLPNLVKVELSDMLCCEHIPLLGQLANLEFLRISNMPSLRKVGGDIYGADRAFMKLRILTLASMDNLEEWTTTTLSTRDDELKFHESHGDEVFPNLQVLNIRNCPRLRFVPAFPGSRSCTIERSSDVLSSERYIGSSNLALLNMKIRNCGISSDISKLLRYCVNLEQLSVHSCNDLITLPESI</sequence>
<organism evidence="3 4">
    <name type="scientific">Miscanthus lutarioriparius</name>
    <dbReference type="NCBI Taxonomy" id="422564"/>
    <lineage>
        <taxon>Eukaryota</taxon>
        <taxon>Viridiplantae</taxon>
        <taxon>Streptophyta</taxon>
        <taxon>Embryophyta</taxon>
        <taxon>Tracheophyta</taxon>
        <taxon>Spermatophyta</taxon>
        <taxon>Magnoliopsida</taxon>
        <taxon>Liliopsida</taxon>
        <taxon>Poales</taxon>
        <taxon>Poaceae</taxon>
        <taxon>PACMAD clade</taxon>
        <taxon>Panicoideae</taxon>
        <taxon>Andropogonodae</taxon>
        <taxon>Andropogoneae</taxon>
        <taxon>Saccharinae</taxon>
        <taxon>Miscanthus</taxon>
    </lineage>
</organism>
<comment type="caution">
    <text evidence="3">The sequence shown here is derived from an EMBL/GenBank/DDBJ whole genome shotgun (WGS) entry which is preliminary data.</text>
</comment>
<dbReference type="AlphaFoldDB" id="A0A811S3J1"/>
<dbReference type="Proteomes" id="UP000604825">
    <property type="component" value="Unassembled WGS sequence"/>
</dbReference>
<dbReference type="SUPFAM" id="SSF52058">
    <property type="entry name" value="L domain-like"/>
    <property type="match status" value="1"/>
</dbReference>
<feature type="domain" description="R13L1/DRL21-like LRR repeat region" evidence="2">
    <location>
        <begin position="45"/>
        <end position="165"/>
    </location>
</feature>
<reference evidence="3" key="1">
    <citation type="submission" date="2020-10" db="EMBL/GenBank/DDBJ databases">
        <authorList>
            <person name="Han B."/>
            <person name="Lu T."/>
            <person name="Zhao Q."/>
            <person name="Huang X."/>
            <person name="Zhao Y."/>
        </authorList>
    </citation>
    <scope>NUCLEOTIDE SEQUENCE</scope>
</reference>
<feature type="region of interest" description="Disordered" evidence="1">
    <location>
        <begin position="1"/>
        <end position="23"/>
    </location>
</feature>
<accession>A0A811S3J1</accession>
<dbReference type="InterPro" id="IPR032675">
    <property type="entry name" value="LRR_dom_sf"/>
</dbReference>
<dbReference type="InterPro" id="IPR056789">
    <property type="entry name" value="LRR_R13L1-DRL21"/>
</dbReference>
<name>A0A811S3J1_9POAL</name>
<evidence type="ECO:0000313" key="3">
    <source>
        <dbReference type="EMBL" id="CAD6336109.1"/>
    </source>
</evidence>
<evidence type="ECO:0000259" key="2">
    <source>
        <dbReference type="Pfam" id="PF25019"/>
    </source>
</evidence>
<dbReference type="Pfam" id="PF25019">
    <property type="entry name" value="LRR_R13L1-DRL21"/>
    <property type="match status" value="1"/>
</dbReference>
<proteinExistence type="predicted"/>
<feature type="compositionally biased region" description="Acidic residues" evidence="1">
    <location>
        <begin position="1"/>
        <end position="18"/>
    </location>
</feature>
<dbReference type="PANTHER" id="PTHR47186">
    <property type="entry name" value="LEUCINE-RICH REPEAT-CONTAINING PROTEIN 57"/>
    <property type="match status" value="1"/>
</dbReference>
<dbReference type="Gene3D" id="3.80.10.10">
    <property type="entry name" value="Ribonuclease Inhibitor"/>
    <property type="match status" value="1"/>
</dbReference>
<evidence type="ECO:0000256" key="1">
    <source>
        <dbReference type="SAM" id="MobiDB-lite"/>
    </source>
</evidence>
<dbReference type="PANTHER" id="PTHR47186:SF3">
    <property type="entry name" value="OS09G0267800 PROTEIN"/>
    <property type="match status" value="1"/>
</dbReference>
<gene>
    <name evidence="3" type="ORF">NCGR_LOCUS60207</name>
</gene>